<accession>A0ABU5XGB4</accession>
<gene>
    <name evidence="1" type="ORF">K6T79_09055</name>
</gene>
<evidence type="ECO:0000313" key="1">
    <source>
        <dbReference type="EMBL" id="MEB3021193.1"/>
    </source>
</evidence>
<keyword evidence="2" id="KW-1185">Reference proteome</keyword>
<sequence length="63" mass="7293">MSTLSAIHAHPQLVPHLKHFEVVVVDAVRAMFHPESRPEREHYPPSLNFLLEDAAMAREMRHL</sequence>
<name>A0ABU5XGB4_9MYCO</name>
<reference evidence="1 2" key="1">
    <citation type="submission" date="2023-12" db="EMBL/GenBank/DDBJ databases">
        <title>Description of new species of Mycobacterium terrae complex isolated from sewage at the Sao Paulo Zoological Park Foundation in Brazil.</title>
        <authorList>
            <person name="Romagnoli C.L."/>
            <person name="Conceicao E.C."/>
            <person name="Machado E."/>
            <person name="Barreto L.B.P.F."/>
            <person name="Sharma A."/>
            <person name="Silva N.M."/>
            <person name="Marques L.E."/>
            <person name="Juliana M.A."/>
            <person name="Lourenco M.C.S."/>
            <person name="Digiampietri L.A."/>
            <person name="Suffys P.N."/>
            <person name="Viana-Niero C."/>
        </authorList>
    </citation>
    <scope>NUCLEOTIDE SEQUENCE [LARGE SCALE GENOMIC DNA]</scope>
    <source>
        <strain evidence="1 2">MYC098</strain>
    </source>
</reference>
<evidence type="ECO:0000313" key="2">
    <source>
        <dbReference type="Proteomes" id="UP001299596"/>
    </source>
</evidence>
<organism evidence="1 2">
    <name type="scientific">[Mycobacterium] crassicus</name>
    <dbReference type="NCBI Taxonomy" id="2872309"/>
    <lineage>
        <taxon>Bacteria</taxon>
        <taxon>Bacillati</taxon>
        <taxon>Actinomycetota</taxon>
        <taxon>Actinomycetes</taxon>
        <taxon>Mycobacteriales</taxon>
        <taxon>Mycobacteriaceae</taxon>
        <taxon>Mycolicibacter</taxon>
    </lineage>
</organism>
<proteinExistence type="predicted"/>
<dbReference type="Proteomes" id="UP001299596">
    <property type="component" value="Unassembled WGS sequence"/>
</dbReference>
<dbReference type="RefSeq" id="WP_225406615.1">
    <property type="nucleotide sequence ID" value="NZ_JAYJJR010000004.1"/>
</dbReference>
<comment type="caution">
    <text evidence="1">The sequence shown here is derived from an EMBL/GenBank/DDBJ whole genome shotgun (WGS) entry which is preliminary data.</text>
</comment>
<dbReference type="EMBL" id="JAYJJR010000004">
    <property type="protein sequence ID" value="MEB3021193.1"/>
    <property type="molecule type" value="Genomic_DNA"/>
</dbReference>
<protein>
    <submittedName>
        <fullName evidence="1">Uncharacterized protein</fullName>
    </submittedName>
</protein>